<evidence type="ECO:0000256" key="9">
    <source>
        <dbReference type="RuleBase" id="RU362122"/>
    </source>
</evidence>
<evidence type="ECO:0000256" key="2">
    <source>
        <dbReference type="ARBA" id="ARBA00008540"/>
    </source>
</evidence>
<keyword evidence="8 9" id="KW-0472">Membrane</keyword>
<evidence type="ECO:0000256" key="8">
    <source>
        <dbReference type="ARBA" id="ARBA00023136"/>
    </source>
</evidence>
<dbReference type="GO" id="GO:0015818">
    <property type="term" value="P:isoleucine transport"/>
    <property type="evidence" value="ECO:0007669"/>
    <property type="project" value="TreeGrafter"/>
</dbReference>
<feature type="transmembrane region" description="Helical" evidence="9">
    <location>
        <begin position="381"/>
        <end position="404"/>
    </location>
</feature>
<feature type="transmembrane region" description="Helical" evidence="9">
    <location>
        <begin position="88"/>
        <end position="106"/>
    </location>
</feature>
<dbReference type="GO" id="GO:0015820">
    <property type="term" value="P:L-leucine transport"/>
    <property type="evidence" value="ECO:0007669"/>
    <property type="project" value="TreeGrafter"/>
</dbReference>
<dbReference type="PANTHER" id="PTHR30588">
    <property type="entry name" value="BRANCHED-CHAIN AMINO ACID TRANSPORT SYSTEM 2 CARRIER PROTEIN"/>
    <property type="match status" value="1"/>
</dbReference>
<gene>
    <name evidence="10" type="primary">brnQ</name>
    <name evidence="11" type="ORF">C5L28_000926</name>
    <name evidence="10" type="ORF">LPKJCM_00411</name>
</gene>
<comment type="similarity">
    <text evidence="2 9">Belongs to the branched chain amino acid transporter family.</text>
</comment>
<dbReference type="EMBL" id="PUFL01000009">
    <property type="protein sequence ID" value="TDG94887.1"/>
    <property type="molecule type" value="Genomic_DNA"/>
</dbReference>
<feature type="transmembrane region" description="Helical" evidence="9">
    <location>
        <begin position="203"/>
        <end position="222"/>
    </location>
</feature>
<protein>
    <recommendedName>
        <fullName evidence="9">Branched-chain amino acid transport system carrier protein</fullName>
    </recommendedName>
</protein>
<dbReference type="OrthoDB" id="9783920at2"/>
<evidence type="ECO:0000313" key="13">
    <source>
        <dbReference type="Proteomes" id="UP000294668"/>
    </source>
</evidence>
<evidence type="ECO:0000256" key="3">
    <source>
        <dbReference type="ARBA" id="ARBA00022448"/>
    </source>
</evidence>
<reference evidence="10 12" key="1">
    <citation type="journal article" date="2017" name="Biosci Microbiota Food Health">
        <title>Genomic characterization reconfirms the taxonomic status of Lactobacillus parakefiri.</title>
        <authorList>
            <person name="Tanizawa Y."/>
            <person name="Kobayashi H."/>
            <person name="Kaminuma E."/>
            <person name="Sakamoto M."/>
            <person name="Ohkuma M."/>
            <person name="Nakamura Y."/>
            <person name="Arita M."/>
            <person name="Tohno M."/>
        </authorList>
    </citation>
    <scope>NUCLEOTIDE SEQUENCE [LARGE SCALE GENOMIC DNA]</scope>
    <source>
        <strain evidence="10 12">JCM 8573</strain>
    </source>
</reference>
<comment type="caution">
    <text evidence="10">The sequence shown here is derived from an EMBL/GenBank/DDBJ whole genome shotgun (WGS) entry which is preliminary data.</text>
</comment>
<sequence length="460" mass="49203">MESQSKKLSFKHYLIIGSMLFGMFFGAGNLIFPIHLGQLAGAHWFTAGIGFLLTGTLLPLLAIIAIAVTHSNGIYDLAKPIGKRYATFFMVMVCATLGPLFATPRTATTPFQIGFASHLSASQQPMWLFIYSLIFFGITYWASRKPAGIINSIGKILNPAFLALLAIIFTIAFLNPISKANNAPITSAAYQHGSILNGFLQGYNTMDCIAGLLFGIAIITAIRGLGQTNAKDISMTTIKSGALGIGLEALIYIGLIWLGATSLGKFSLSIDGGIAFNQIANHFLGIFGEVILATMATLTCLTTSVGLSTSFAEALNAKFPFISYRTWLIIATGLSFGIANFGLDTIIAWSTPMLMFLYPLAITLIILSIASPLFGHDNRVYIWTTIFTIIPAILDAIAAAPAIISKSALATSILKLDDFLPGASLGMDWLLPAAIGLIIGLTVHFISVLSRARTTQIQKD</sequence>
<keyword evidence="7 9" id="KW-1133">Transmembrane helix</keyword>
<accession>A0A224VFQ6</accession>
<organism evidence="10 12">
    <name type="scientific">Lentilactobacillus parakefiri</name>
    <dbReference type="NCBI Taxonomy" id="152332"/>
    <lineage>
        <taxon>Bacteria</taxon>
        <taxon>Bacillati</taxon>
        <taxon>Bacillota</taxon>
        <taxon>Bacilli</taxon>
        <taxon>Lactobacillales</taxon>
        <taxon>Lactobacillaceae</taxon>
        <taxon>Lentilactobacillus</taxon>
    </lineage>
</organism>
<dbReference type="GO" id="GO:0015190">
    <property type="term" value="F:L-leucine transmembrane transporter activity"/>
    <property type="evidence" value="ECO:0007669"/>
    <property type="project" value="TreeGrafter"/>
</dbReference>
<dbReference type="GO" id="GO:0015188">
    <property type="term" value="F:L-isoleucine transmembrane transporter activity"/>
    <property type="evidence" value="ECO:0007669"/>
    <property type="project" value="TreeGrafter"/>
</dbReference>
<dbReference type="GO" id="GO:0005304">
    <property type="term" value="F:L-valine transmembrane transporter activity"/>
    <property type="evidence" value="ECO:0007669"/>
    <property type="project" value="TreeGrafter"/>
</dbReference>
<evidence type="ECO:0000256" key="4">
    <source>
        <dbReference type="ARBA" id="ARBA00022475"/>
    </source>
</evidence>
<feature type="transmembrane region" description="Helical" evidence="9">
    <location>
        <begin position="283"/>
        <end position="307"/>
    </location>
</feature>
<feature type="transmembrane region" description="Helical" evidence="9">
    <location>
        <begin position="429"/>
        <end position="449"/>
    </location>
</feature>
<dbReference type="Proteomes" id="UP000214739">
    <property type="component" value="Unassembled WGS sequence"/>
</dbReference>
<evidence type="ECO:0000256" key="1">
    <source>
        <dbReference type="ARBA" id="ARBA00004651"/>
    </source>
</evidence>
<proteinExistence type="inferred from homology"/>
<dbReference type="AlphaFoldDB" id="A0A224VFQ6"/>
<dbReference type="InterPro" id="IPR004685">
    <property type="entry name" value="Brnchd-chn_aa_trnsp_Livcs"/>
</dbReference>
<dbReference type="Pfam" id="PF05525">
    <property type="entry name" value="Branch_AA_trans"/>
    <property type="match status" value="1"/>
</dbReference>
<keyword evidence="3 9" id="KW-0813">Transport</keyword>
<feature type="transmembrane region" description="Helical" evidence="9">
    <location>
        <begin position="44"/>
        <end position="68"/>
    </location>
</feature>
<feature type="transmembrane region" description="Helical" evidence="9">
    <location>
        <begin position="242"/>
        <end position="263"/>
    </location>
</feature>
<dbReference type="RefSeq" id="WP_057961621.1">
    <property type="nucleotide sequence ID" value="NZ_BAAAXO010000039.1"/>
</dbReference>
<feature type="transmembrane region" description="Helical" evidence="9">
    <location>
        <begin position="355"/>
        <end position="374"/>
    </location>
</feature>
<feature type="transmembrane region" description="Helical" evidence="9">
    <location>
        <begin position="327"/>
        <end position="349"/>
    </location>
</feature>
<keyword evidence="5 9" id="KW-0812">Transmembrane</keyword>
<evidence type="ECO:0000313" key="12">
    <source>
        <dbReference type="Proteomes" id="UP000214739"/>
    </source>
</evidence>
<reference evidence="11" key="3">
    <citation type="submission" date="2019-02" db="EMBL/GenBank/DDBJ databases">
        <authorList>
            <person name="Buron G."/>
            <person name="Chaylann A."/>
            <person name="Dolejs I."/>
            <person name="Forster J."/>
            <person name="Miks M.H."/>
        </authorList>
    </citation>
    <scope>NUCLEOTIDE SEQUENCE</scope>
    <source>
        <strain evidence="11">DSM 10551</strain>
    </source>
</reference>
<feature type="transmembrane region" description="Helical" evidence="9">
    <location>
        <begin position="12"/>
        <end position="32"/>
    </location>
</feature>
<feature type="transmembrane region" description="Helical" evidence="9">
    <location>
        <begin position="126"/>
        <end position="143"/>
    </location>
</feature>
<evidence type="ECO:0000256" key="7">
    <source>
        <dbReference type="ARBA" id="ARBA00022989"/>
    </source>
</evidence>
<dbReference type="Proteomes" id="UP000294668">
    <property type="component" value="Unassembled WGS sequence"/>
</dbReference>
<dbReference type="NCBIfam" id="TIGR00796">
    <property type="entry name" value="livcs"/>
    <property type="match status" value="1"/>
</dbReference>
<evidence type="ECO:0000256" key="5">
    <source>
        <dbReference type="ARBA" id="ARBA00022692"/>
    </source>
</evidence>
<dbReference type="EMBL" id="BDGB01000029">
    <property type="protein sequence ID" value="GAW71331.1"/>
    <property type="molecule type" value="Genomic_DNA"/>
</dbReference>
<dbReference type="GO" id="GO:0005886">
    <property type="term" value="C:plasma membrane"/>
    <property type="evidence" value="ECO:0007669"/>
    <property type="project" value="UniProtKB-SubCell"/>
</dbReference>
<name>A0A224VFQ6_9LACO</name>
<evidence type="ECO:0000313" key="10">
    <source>
        <dbReference type="EMBL" id="GAW71331.1"/>
    </source>
</evidence>
<comment type="subcellular location">
    <subcellularLocation>
        <location evidence="1 9">Cell membrane</location>
        <topology evidence="1 9">Multi-pass membrane protein</topology>
    </subcellularLocation>
</comment>
<dbReference type="PANTHER" id="PTHR30588:SF0">
    <property type="entry name" value="BRANCHED-CHAIN AMINO ACID PERMEASE BRNQ"/>
    <property type="match status" value="1"/>
</dbReference>
<keyword evidence="6 9" id="KW-0029">Amino-acid transport</keyword>
<feature type="transmembrane region" description="Helical" evidence="9">
    <location>
        <begin position="155"/>
        <end position="174"/>
    </location>
</feature>
<evidence type="ECO:0000313" key="11">
    <source>
        <dbReference type="EMBL" id="TDG94887.1"/>
    </source>
</evidence>
<comment type="function">
    <text evidence="9">Component of the transport system for branched-chain amino acids.</text>
</comment>
<evidence type="ECO:0000256" key="6">
    <source>
        <dbReference type="ARBA" id="ARBA00022970"/>
    </source>
</evidence>
<reference evidence="11 13" key="2">
    <citation type="journal article" date="2019" name="Appl. Microbiol. Biotechnol.">
        <title>Uncovering carbohydrate metabolism through a genotype-phenotype association study of 56 lactic acid bacteria genomes.</title>
        <authorList>
            <person name="Buron-Moles G."/>
            <person name="Chailyan A."/>
            <person name="Dolejs I."/>
            <person name="Forster J."/>
            <person name="Miks M.H."/>
        </authorList>
    </citation>
    <scope>NUCLEOTIDE SEQUENCE [LARGE SCALE GENOMIC DNA]</scope>
    <source>
        <strain evidence="11 13">DSM 10551</strain>
    </source>
</reference>
<keyword evidence="4" id="KW-1003">Cell membrane</keyword>
<keyword evidence="13" id="KW-1185">Reference proteome</keyword>